<accession>A0A158M3F3</accession>
<reference evidence="1 2" key="1">
    <citation type="submission" date="2014-03" db="EMBL/GenBank/DDBJ databases">
        <title>Genome sequence of Bordetella holmseii.</title>
        <authorList>
            <person name="Harvill E."/>
            <person name="Goodfield L.L."/>
            <person name="Ivanov Y."/>
            <person name="Meyer J.A."/>
            <person name="Newth C."/>
            <person name="Cassiday P."/>
            <person name="Tondella M.L."/>
            <person name="Liao P."/>
            <person name="Zimmerman J."/>
            <person name="Meert K."/>
            <person name="Wessel D."/>
            <person name="Berger J."/>
            <person name="Dean J.M."/>
            <person name="Holubkov R."/>
            <person name="Burr J."/>
            <person name="Liu T."/>
            <person name="Brinkac L.M."/>
            <person name="Sanka R."/>
            <person name="Kim M."/>
            <person name="Losada L."/>
        </authorList>
    </citation>
    <scope>NUCLEOTIDE SEQUENCE [LARGE SCALE GENOMIC DNA]</scope>
    <source>
        <strain evidence="1 2">CDC-H585-BH</strain>
    </source>
</reference>
<evidence type="ECO:0000313" key="2">
    <source>
        <dbReference type="Proteomes" id="UP000026682"/>
    </source>
</evidence>
<proteinExistence type="predicted"/>
<evidence type="ECO:0008006" key="3">
    <source>
        <dbReference type="Google" id="ProtNLM"/>
    </source>
</evidence>
<organism evidence="1 2">
    <name type="scientific">Bordetella holmesii CDC-H585-BH</name>
    <dbReference type="NCBI Taxonomy" id="1331206"/>
    <lineage>
        <taxon>Bacteria</taxon>
        <taxon>Pseudomonadati</taxon>
        <taxon>Pseudomonadota</taxon>
        <taxon>Betaproteobacteria</taxon>
        <taxon>Burkholderiales</taxon>
        <taxon>Alcaligenaceae</taxon>
        <taxon>Bordetella</taxon>
    </lineage>
</organism>
<dbReference type="EMBL" id="JFZZ01000073">
    <property type="protein sequence ID" value="KAK90528.1"/>
    <property type="molecule type" value="Genomic_DNA"/>
</dbReference>
<sequence>MSDVKMADARNARMVILEDGASTEEFKKATAILEQSALVRTLNRTRNWTELFTG</sequence>
<protein>
    <recommendedName>
        <fullName evidence="3">N-acetyltransferase YedL</fullName>
    </recommendedName>
</protein>
<evidence type="ECO:0000313" key="1">
    <source>
        <dbReference type="EMBL" id="KAK90528.1"/>
    </source>
</evidence>
<name>A0A158M3F3_9BORD</name>
<comment type="caution">
    <text evidence="1">The sequence shown here is derived from an EMBL/GenBank/DDBJ whole genome shotgun (WGS) entry which is preliminary data.</text>
</comment>
<gene>
    <name evidence="1" type="ORF">L497_1792</name>
</gene>
<dbReference type="Proteomes" id="UP000026682">
    <property type="component" value="Unassembled WGS sequence"/>
</dbReference>
<dbReference type="AlphaFoldDB" id="A0A158M3F3"/>